<dbReference type="GO" id="GO:0006355">
    <property type="term" value="P:regulation of DNA-templated transcription"/>
    <property type="evidence" value="ECO:0007669"/>
    <property type="project" value="InterPro"/>
</dbReference>
<dbReference type="CDD" id="cd06170">
    <property type="entry name" value="LuxR_C_like"/>
    <property type="match status" value="1"/>
</dbReference>
<keyword evidence="2 5" id="KW-0238">DNA-binding</keyword>
<dbReference type="InterPro" id="IPR000792">
    <property type="entry name" value="Tscrpt_reg_LuxR_C"/>
</dbReference>
<dbReference type="Gene3D" id="3.30.450.80">
    <property type="entry name" value="Transcription factor LuxR-like, autoinducer-binding domain"/>
    <property type="match status" value="1"/>
</dbReference>
<dbReference type="PROSITE" id="PS00622">
    <property type="entry name" value="HTH_LUXR_1"/>
    <property type="match status" value="1"/>
</dbReference>
<dbReference type="GO" id="GO:0003677">
    <property type="term" value="F:DNA binding"/>
    <property type="evidence" value="ECO:0007669"/>
    <property type="project" value="UniProtKB-KW"/>
</dbReference>
<dbReference type="InterPro" id="IPR036388">
    <property type="entry name" value="WH-like_DNA-bd_sf"/>
</dbReference>
<sequence length="232" mass="25754">MLTGELAAAKSREALRIALGNMRQSFNYDFVSLLRIPSEQEKILGPLIHESTLPQAFLRDFDRGQMLTHCPVSIKVRRSMLPISWTVDDLKGPGSKQPVVELCDLMGRHGLSSGVIISFFLSDGHRYGLRFDGARSALTQSEINELSMLSLQALEVFGHITMSRDAQHNPLSARELEVVSWTAQGKTSVEIGQILTLSDHTVNAYLTNAIRKLDCVNRTQLVAKALRLKLIA</sequence>
<comment type="caution">
    <text evidence="5">The sequence shown here is derived from an EMBL/GenBank/DDBJ whole genome shotgun (WGS) entry which is preliminary data.</text>
</comment>
<dbReference type="PANTHER" id="PTHR44688">
    <property type="entry name" value="DNA-BINDING TRANSCRIPTIONAL ACTIVATOR DEVR_DOSR"/>
    <property type="match status" value="1"/>
</dbReference>
<reference evidence="5 6" key="1">
    <citation type="submission" date="2020-08" db="EMBL/GenBank/DDBJ databases">
        <title>Genomic Encyclopedia of Type Strains, Phase IV (KMG-IV): sequencing the most valuable type-strain genomes for metagenomic binning, comparative biology and taxonomic classification.</title>
        <authorList>
            <person name="Goeker M."/>
        </authorList>
    </citation>
    <scope>NUCLEOTIDE SEQUENCE [LARGE SCALE GENOMIC DNA]</scope>
    <source>
        <strain evidence="5 6">DSM 29853</strain>
    </source>
</reference>
<dbReference type="SUPFAM" id="SSF75516">
    <property type="entry name" value="Pheromone-binding domain of LuxR-like quorum-sensing transcription factors"/>
    <property type="match status" value="1"/>
</dbReference>
<feature type="domain" description="HTH luxR-type" evidence="4">
    <location>
        <begin position="164"/>
        <end position="229"/>
    </location>
</feature>
<dbReference type="PANTHER" id="PTHR44688:SF16">
    <property type="entry name" value="DNA-BINDING TRANSCRIPTIONAL ACTIVATOR DEVR_DOSR"/>
    <property type="match status" value="1"/>
</dbReference>
<evidence type="ECO:0000256" key="2">
    <source>
        <dbReference type="ARBA" id="ARBA00023125"/>
    </source>
</evidence>
<dbReference type="PRINTS" id="PR00038">
    <property type="entry name" value="HTHLUXR"/>
</dbReference>
<proteinExistence type="predicted"/>
<protein>
    <submittedName>
        <fullName evidence="5">DNA-binding CsgD family transcriptional regulator</fullName>
    </submittedName>
</protein>
<dbReference type="Gene3D" id="1.10.10.10">
    <property type="entry name" value="Winged helix-like DNA-binding domain superfamily/Winged helix DNA-binding domain"/>
    <property type="match status" value="1"/>
</dbReference>
<dbReference type="SUPFAM" id="SSF46894">
    <property type="entry name" value="C-terminal effector domain of the bipartite response regulators"/>
    <property type="match status" value="1"/>
</dbReference>
<dbReference type="SMART" id="SM00421">
    <property type="entry name" value="HTH_LUXR"/>
    <property type="match status" value="1"/>
</dbReference>
<organism evidence="5 6">
    <name type="scientific">Gellertiella hungarica</name>
    <dbReference type="NCBI Taxonomy" id="1572859"/>
    <lineage>
        <taxon>Bacteria</taxon>
        <taxon>Pseudomonadati</taxon>
        <taxon>Pseudomonadota</taxon>
        <taxon>Alphaproteobacteria</taxon>
        <taxon>Hyphomicrobiales</taxon>
        <taxon>Rhizobiaceae</taxon>
        <taxon>Gellertiella</taxon>
    </lineage>
</organism>
<evidence type="ECO:0000256" key="1">
    <source>
        <dbReference type="ARBA" id="ARBA00023015"/>
    </source>
</evidence>
<evidence type="ECO:0000313" key="5">
    <source>
        <dbReference type="EMBL" id="MBB4063348.1"/>
    </source>
</evidence>
<evidence type="ECO:0000259" key="4">
    <source>
        <dbReference type="PROSITE" id="PS50043"/>
    </source>
</evidence>
<dbReference type="InterPro" id="IPR016032">
    <property type="entry name" value="Sig_transdc_resp-reg_C-effctor"/>
</dbReference>
<dbReference type="AlphaFoldDB" id="A0A7W6J3S9"/>
<evidence type="ECO:0000256" key="3">
    <source>
        <dbReference type="ARBA" id="ARBA00023163"/>
    </source>
</evidence>
<evidence type="ECO:0000313" key="6">
    <source>
        <dbReference type="Proteomes" id="UP000528286"/>
    </source>
</evidence>
<name>A0A7W6J3S9_9HYPH</name>
<dbReference type="PROSITE" id="PS50043">
    <property type="entry name" value="HTH_LUXR_2"/>
    <property type="match status" value="1"/>
</dbReference>
<keyword evidence="6" id="KW-1185">Reference proteome</keyword>
<dbReference type="Pfam" id="PF03472">
    <property type="entry name" value="Autoind_bind"/>
    <property type="match status" value="1"/>
</dbReference>
<dbReference type="Pfam" id="PF00196">
    <property type="entry name" value="GerE"/>
    <property type="match status" value="1"/>
</dbReference>
<dbReference type="EMBL" id="JACIEZ010000001">
    <property type="protein sequence ID" value="MBB4063348.1"/>
    <property type="molecule type" value="Genomic_DNA"/>
</dbReference>
<keyword evidence="1" id="KW-0805">Transcription regulation</keyword>
<accession>A0A7W6J3S9</accession>
<dbReference type="InterPro" id="IPR036693">
    <property type="entry name" value="TF_LuxR_autoind-bd_dom_sf"/>
</dbReference>
<dbReference type="InterPro" id="IPR005143">
    <property type="entry name" value="TF_LuxR_autoind-bd_dom"/>
</dbReference>
<gene>
    <name evidence="5" type="ORF">GGR23_000509</name>
</gene>
<keyword evidence="3" id="KW-0804">Transcription</keyword>
<dbReference type="Proteomes" id="UP000528286">
    <property type="component" value="Unassembled WGS sequence"/>
</dbReference>